<comment type="caution">
    <text evidence="13">The sequence shown here is derived from an EMBL/GenBank/DDBJ whole genome shotgun (WGS) entry which is preliminary data.</text>
</comment>
<dbReference type="Pfam" id="PF00005">
    <property type="entry name" value="ABC_tran"/>
    <property type="match status" value="1"/>
</dbReference>
<dbReference type="InterPro" id="IPR017871">
    <property type="entry name" value="ABC_transporter-like_CS"/>
</dbReference>
<dbReference type="Gene3D" id="1.20.1560.10">
    <property type="entry name" value="ABC transporter type 1, transmembrane domain"/>
    <property type="match status" value="1"/>
</dbReference>
<evidence type="ECO:0000256" key="10">
    <source>
        <dbReference type="SAM" id="Phobius"/>
    </source>
</evidence>
<evidence type="ECO:0000256" key="2">
    <source>
        <dbReference type="ARBA" id="ARBA00022448"/>
    </source>
</evidence>
<dbReference type="PANTHER" id="PTHR24221">
    <property type="entry name" value="ATP-BINDING CASSETTE SUB-FAMILY B"/>
    <property type="match status" value="1"/>
</dbReference>
<keyword evidence="7 10" id="KW-0472">Membrane</keyword>
<protein>
    <submittedName>
        <fullName evidence="13">ATP-binding cassette, subfamily B (MDR/TAP), member 6</fullName>
    </submittedName>
</protein>
<evidence type="ECO:0000256" key="1">
    <source>
        <dbReference type="ARBA" id="ARBA00004141"/>
    </source>
</evidence>
<dbReference type="InterPro" id="IPR027417">
    <property type="entry name" value="P-loop_NTPase"/>
</dbReference>
<evidence type="ECO:0000259" key="11">
    <source>
        <dbReference type="PROSITE" id="PS50893"/>
    </source>
</evidence>
<sequence>MDPAPSPPSRSHHQAELLIPLGLLAFSLLSGVYRYFFVLRANSQYQPLLSSGTQEDEDQTARRPRATWLGKALWGLNHVIVLSFVGTLTVVCLRAIIDKVWSGTFMVLYNVISIVAFTSNLVLMLIEVRKGGQWSWANYSFWWLALAGESFIAWYHLDGVIVPSLNGSTAPVERHDLLFDRALTVLFGLRYTLLWTTAILGLVHWRQDAKEDDLEAHGALDEESAAPSAVFGASAAAPSYGGTYGTFREAFSTPKPDHKPASGLGSSDAEIQKKLDAEMAERASAFNNFWPKIKRLLPFVIPRNDRWLQFLIFLTFVFIAIGRAINVAVPLLTGLIVRELSVKQFNIGSILLFVFARYLQGSSGIVNSARQWSWIPIEQYSNSSLTVRFFEHVHNLSLQFHLNRKTGELLRILDRGTSSIVSLLGTVLFQLVPVVSDVTIAVVVFCYYWSWKYGLIIFLTIGFYLMVTVMMTEWRTRFRRAMISFDNDARAKAVDSLLNFETVKYYSNEGFEISRYREAIKKYMVADYKSQITYIMLNLAQSFVITMGMLAGCLLCAYEIANGDREVDAFVMYMTYLAQLHQPLNWFGSYYRMLQQNFVDMEKMIKLLDQNQSVKDIPNAKKLIVSSGEVVFEDVCFQYDARQKGLQNVSFRVPKGKTVALVGPTGSGKSTILRLLFRFYDVTSGKIYIDGQDISTTTQSSLREQIGVVPQDSVLFNDSIYYNINYGRINATKDEVEDAARAAQIHDKIQDFPDGYETKVGERGLRLSGGEKQRVAIARTILKNPPIVLLDEATSALDSTTESQIQAALARMTENRTTLVVAHRLSTIVNADLILCIKNGVVVEQGTHLELVEKALQNGGQGTYYEMWKQQIREEHGDDSTTVDGHSDTESRGKGKGKNRKNEDSAITHVAQGVSPALSTADSTELIQVVAEEDEKDAPAQQDGTNPESSTSSESSSSKNRKKKSNKKK</sequence>
<dbReference type="SUPFAM" id="SSF90123">
    <property type="entry name" value="ABC transporter transmembrane region"/>
    <property type="match status" value="1"/>
</dbReference>
<feature type="domain" description="ABC transmembrane type-1" evidence="12">
    <location>
        <begin position="313"/>
        <end position="596"/>
    </location>
</feature>
<dbReference type="CDD" id="cd03253">
    <property type="entry name" value="ABCC_ATM1_transporter"/>
    <property type="match status" value="1"/>
</dbReference>
<evidence type="ECO:0000256" key="3">
    <source>
        <dbReference type="ARBA" id="ARBA00022692"/>
    </source>
</evidence>
<dbReference type="GO" id="GO:0016887">
    <property type="term" value="F:ATP hydrolysis activity"/>
    <property type="evidence" value="ECO:0007669"/>
    <property type="project" value="InterPro"/>
</dbReference>
<dbReference type="GO" id="GO:0005524">
    <property type="term" value="F:ATP binding"/>
    <property type="evidence" value="ECO:0007669"/>
    <property type="project" value="UniProtKB-KW"/>
</dbReference>
<evidence type="ECO:0000256" key="6">
    <source>
        <dbReference type="ARBA" id="ARBA00022989"/>
    </source>
</evidence>
<feature type="compositionally biased region" description="Polar residues" evidence="9">
    <location>
        <begin position="917"/>
        <end position="926"/>
    </location>
</feature>
<dbReference type="InterPro" id="IPR036640">
    <property type="entry name" value="ABC1_TM_sf"/>
</dbReference>
<keyword evidence="4" id="KW-0547">Nucleotide-binding</keyword>
<dbReference type="InterPro" id="IPR039421">
    <property type="entry name" value="Type_1_exporter"/>
</dbReference>
<feature type="transmembrane region" description="Helical" evidence="10">
    <location>
        <begin position="420"/>
        <end position="450"/>
    </location>
</feature>
<accession>A0A9P3LTR8</accession>
<dbReference type="InterPro" id="IPR003593">
    <property type="entry name" value="AAA+_ATPase"/>
</dbReference>
<dbReference type="PANTHER" id="PTHR24221:SF654">
    <property type="entry name" value="ATP-BINDING CASSETTE SUB-FAMILY B MEMBER 6"/>
    <property type="match status" value="1"/>
</dbReference>
<dbReference type="SUPFAM" id="SSF52540">
    <property type="entry name" value="P-loop containing nucleoside triphosphate hydrolases"/>
    <property type="match status" value="1"/>
</dbReference>
<keyword evidence="3 10" id="KW-0812">Transmembrane</keyword>
<dbReference type="Gene3D" id="3.40.50.300">
    <property type="entry name" value="P-loop containing nucleotide triphosphate hydrolases"/>
    <property type="match status" value="1"/>
</dbReference>
<evidence type="ECO:0000313" key="14">
    <source>
        <dbReference type="Proteomes" id="UP000827284"/>
    </source>
</evidence>
<dbReference type="FunFam" id="3.40.50.300:FF:000186">
    <property type="entry name" value="ATP-binding cassette sub-family B member 7, mitochondrial"/>
    <property type="match status" value="1"/>
</dbReference>
<feature type="compositionally biased region" description="Basic residues" evidence="9">
    <location>
        <begin position="959"/>
        <end position="969"/>
    </location>
</feature>
<dbReference type="SMART" id="SM00382">
    <property type="entry name" value="AAA"/>
    <property type="match status" value="1"/>
</dbReference>
<evidence type="ECO:0000259" key="12">
    <source>
        <dbReference type="PROSITE" id="PS50929"/>
    </source>
</evidence>
<evidence type="ECO:0000256" key="4">
    <source>
        <dbReference type="ARBA" id="ARBA00022741"/>
    </source>
</evidence>
<dbReference type="AlphaFoldDB" id="A0A9P3LTR8"/>
<feature type="transmembrane region" description="Helical" evidence="10">
    <location>
        <begin position="532"/>
        <end position="552"/>
    </location>
</feature>
<keyword evidence="2" id="KW-0813">Transport</keyword>
<feature type="transmembrane region" description="Helical" evidence="10">
    <location>
        <begin position="310"/>
        <end position="332"/>
    </location>
</feature>
<keyword evidence="5 13" id="KW-0067">ATP-binding</keyword>
<keyword evidence="14" id="KW-1185">Reference proteome</keyword>
<feature type="compositionally biased region" description="Low complexity" evidence="9">
    <location>
        <begin position="948"/>
        <end position="958"/>
    </location>
</feature>
<evidence type="ECO:0000313" key="13">
    <source>
        <dbReference type="EMBL" id="GJJ70283.1"/>
    </source>
</evidence>
<feature type="region of interest" description="Disordered" evidence="9">
    <location>
        <begin position="876"/>
        <end position="969"/>
    </location>
</feature>
<dbReference type="Proteomes" id="UP000827284">
    <property type="component" value="Unassembled WGS sequence"/>
</dbReference>
<feature type="transmembrane region" description="Helical" evidence="10">
    <location>
        <begin position="103"/>
        <end position="126"/>
    </location>
</feature>
<feature type="transmembrane region" description="Helical" evidence="10">
    <location>
        <begin position="456"/>
        <end position="474"/>
    </location>
</feature>
<dbReference type="GO" id="GO:0005774">
    <property type="term" value="C:vacuolar membrane"/>
    <property type="evidence" value="ECO:0007669"/>
    <property type="project" value="TreeGrafter"/>
</dbReference>
<comment type="similarity">
    <text evidence="8">Belongs to the ABC transporter superfamily. ABCB family. Heavy Metal importer (TC 3.A.1.210) subfamily.</text>
</comment>
<dbReference type="PROSITE" id="PS50929">
    <property type="entry name" value="ABC_TM1F"/>
    <property type="match status" value="1"/>
</dbReference>
<feature type="transmembrane region" description="Helical" evidence="10">
    <location>
        <begin position="344"/>
        <end position="360"/>
    </location>
</feature>
<feature type="compositionally biased region" description="Basic and acidic residues" evidence="9">
    <location>
        <begin position="876"/>
        <end position="893"/>
    </location>
</feature>
<name>A0A9P3LTR8_9FUNG</name>
<dbReference type="PROSITE" id="PS50893">
    <property type="entry name" value="ABC_TRANSPORTER_2"/>
    <property type="match status" value="1"/>
</dbReference>
<organism evidence="13 14">
    <name type="scientific">Entomortierella parvispora</name>
    <dbReference type="NCBI Taxonomy" id="205924"/>
    <lineage>
        <taxon>Eukaryota</taxon>
        <taxon>Fungi</taxon>
        <taxon>Fungi incertae sedis</taxon>
        <taxon>Mucoromycota</taxon>
        <taxon>Mortierellomycotina</taxon>
        <taxon>Mortierellomycetes</taxon>
        <taxon>Mortierellales</taxon>
        <taxon>Mortierellaceae</taxon>
        <taxon>Entomortierella</taxon>
    </lineage>
</organism>
<dbReference type="OrthoDB" id="6500128at2759"/>
<evidence type="ECO:0000256" key="7">
    <source>
        <dbReference type="ARBA" id="ARBA00023136"/>
    </source>
</evidence>
<dbReference type="EMBL" id="BQFW01000004">
    <property type="protein sequence ID" value="GJJ70283.1"/>
    <property type="molecule type" value="Genomic_DNA"/>
</dbReference>
<evidence type="ECO:0000256" key="5">
    <source>
        <dbReference type="ARBA" id="ARBA00022840"/>
    </source>
</evidence>
<reference evidence="13" key="2">
    <citation type="journal article" date="2022" name="Microbiol. Resour. Announc.">
        <title>Whole-Genome Sequence of Entomortierella parvispora E1425, a Mucoromycotan Fungus Associated with Burkholderiaceae-Related Endosymbiotic Bacteria.</title>
        <authorList>
            <person name="Herlambang A."/>
            <person name="Guo Y."/>
            <person name="Takashima Y."/>
            <person name="Narisawa K."/>
            <person name="Ohta H."/>
            <person name="Nishizawa T."/>
        </authorList>
    </citation>
    <scope>NUCLEOTIDE SEQUENCE</scope>
    <source>
        <strain evidence="13">E1425</strain>
    </source>
</reference>
<feature type="domain" description="ABC transporter" evidence="11">
    <location>
        <begin position="630"/>
        <end position="864"/>
    </location>
</feature>
<feature type="transmembrane region" description="Helical" evidence="10">
    <location>
        <begin position="17"/>
        <end position="36"/>
    </location>
</feature>
<dbReference type="InterPro" id="IPR003439">
    <property type="entry name" value="ABC_transporter-like_ATP-bd"/>
</dbReference>
<dbReference type="Pfam" id="PF00664">
    <property type="entry name" value="ABC_membrane"/>
    <property type="match status" value="1"/>
</dbReference>
<dbReference type="PROSITE" id="PS00211">
    <property type="entry name" value="ABC_TRANSPORTER_1"/>
    <property type="match status" value="1"/>
</dbReference>
<feature type="transmembrane region" description="Helical" evidence="10">
    <location>
        <begin position="182"/>
        <end position="203"/>
    </location>
</feature>
<proteinExistence type="inferred from homology"/>
<dbReference type="GO" id="GO:0140359">
    <property type="term" value="F:ABC-type transporter activity"/>
    <property type="evidence" value="ECO:0007669"/>
    <property type="project" value="InterPro"/>
</dbReference>
<evidence type="ECO:0000256" key="9">
    <source>
        <dbReference type="SAM" id="MobiDB-lite"/>
    </source>
</evidence>
<evidence type="ECO:0000256" key="8">
    <source>
        <dbReference type="ARBA" id="ARBA00024363"/>
    </source>
</evidence>
<keyword evidence="6 10" id="KW-1133">Transmembrane helix</keyword>
<feature type="transmembrane region" description="Helical" evidence="10">
    <location>
        <begin position="138"/>
        <end position="157"/>
    </location>
</feature>
<reference evidence="13" key="1">
    <citation type="submission" date="2021-11" db="EMBL/GenBank/DDBJ databases">
        <authorList>
            <person name="Herlambang A."/>
            <person name="Guo Y."/>
            <person name="Takashima Y."/>
            <person name="Nishizawa T."/>
        </authorList>
    </citation>
    <scope>NUCLEOTIDE SEQUENCE</scope>
    <source>
        <strain evidence="13">E1425</strain>
    </source>
</reference>
<gene>
    <name evidence="13" type="ORF">EMPS_02632</name>
</gene>
<feature type="transmembrane region" description="Helical" evidence="10">
    <location>
        <begin position="72"/>
        <end position="97"/>
    </location>
</feature>
<dbReference type="InterPro" id="IPR011527">
    <property type="entry name" value="ABC1_TM_dom"/>
</dbReference>
<comment type="subcellular location">
    <subcellularLocation>
        <location evidence="1">Membrane</location>
        <topology evidence="1">Multi-pass membrane protein</topology>
    </subcellularLocation>
</comment>